<evidence type="ECO:0000313" key="5">
    <source>
        <dbReference type="EMBL" id="MFD1196015.1"/>
    </source>
</evidence>
<keyword evidence="2" id="KW-0067">ATP-binding</keyword>
<dbReference type="InterPro" id="IPR000120">
    <property type="entry name" value="Amidase"/>
</dbReference>
<dbReference type="RefSeq" id="WP_380793536.1">
    <property type="nucleotide sequence ID" value="NZ_JBHTKR010000006.1"/>
</dbReference>
<dbReference type="InterPro" id="IPR003439">
    <property type="entry name" value="ABC_transporter-like_ATP-bd"/>
</dbReference>
<feature type="region of interest" description="Disordered" evidence="3">
    <location>
        <begin position="238"/>
        <end position="282"/>
    </location>
</feature>
<dbReference type="InterPro" id="IPR003593">
    <property type="entry name" value="AAA+_ATPase"/>
</dbReference>
<reference evidence="6" key="1">
    <citation type="journal article" date="2019" name="Int. J. Syst. Evol. Microbiol.">
        <title>The Global Catalogue of Microorganisms (GCM) 10K type strain sequencing project: providing services to taxonomists for standard genome sequencing and annotation.</title>
        <authorList>
            <consortium name="The Broad Institute Genomics Platform"/>
            <consortium name="The Broad Institute Genome Sequencing Center for Infectious Disease"/>
            <person name="Wu L."/>
            <person name="Ma J."/>
        </authorList>
    </citation>
    <scope>NUCLEOTIDE SEQUENCE [LARGE SCALE GENOMIC DNA]</scope>
    <source>
        <strain evidence="6">CCUG 55328</strain>
    </source>
</reference>
<keyword evidence="1" id="KW-0547">Nucleotide-binding</keyword>
<dbReference type="Gene3D" id="3.90.1300.10">
    <property type="entry name" value="Amidase signature (AS) domain"/>
    <property type="match status" value="1"/>
</dbReference>
<evidence type="ECO:0000256" key="2">
    <source>
        <dbReference type="ARBA" id="ARBA00022840"/>
    </source>
</evidence>
<dbReference type="Gene3D" id="3.40.50.300">
    <property type="entry name" value="P-loop containing nucleotide triphosphate hydrolases"/>
    <property type="match status" value="1"/>
</dbReference>
<accession>A0ABW3TH61</accession>
<dbReference type="EMBL" id="JBHTKR010000006">
    <property type="protein sequence ID" value="MFD1196015.1"/>
    <property type="molecule type" value="Genomic_DNA"/>
</dbReference>
<dbReference type="Pfam" id="PF01425">
    <property type="entry name" value="Amidase"/>
    <property type="match status" value="1"/>
</dbReference>
<dbReference type="InterPro" id="IPR017871">
    <property type="entry name" value="ABC_transporter-like_CS"/>
</dbReference>
<feature type="domain" description="ABC transporter" evidence="4">
    <location>
        <begin position="5"/>
        <end position="236"/>
    </location>
</feature>
<dbReference type="SMART" id="SM00382">
    <property type="entry name" value="AAA"/>
    <property type="match status" value="1"/>
</dbReference>
<dbReference type="CDD" id="cd03224">
    <property type="entry name" value="ABC_TM1139_LivF_branched"/>
    <property type="match status" value="1"/>
</dbReference>
<proteinExistence type="predicted"/>
<evidence type="ECO:0000259" key="4">
    <source>
        <dbReference type="PROSITE" id="PS50893"/>
    </source>
</evidence>
<dbReference type="PANTHER" id="PTHR11895:SF170">
    <property type="entry name" value="AMIDASE"/>
    <property type="match status" value="1"/>
</dbReference>
<evidence type="ECO:0000256" key="3">
    <source>
        <dbReference type="SAM" id="MobiDB-lite"/>
    </source>
</evidence>
<dbReference type="InterPro" id="IPR020556">
    <property type="entry name" value="Amidase_CS"/>
</dbReference>
<gene>
    <name evidence="5" type="ORF">ACFQ3C_15180</name>
</gene>
<dbReference type="SUPFAM" id="SSF52540">
    <property type="entry name" value="P-loop containing nucleoside triphosphate hydrolases"/>
    <property type="match status" value="1"/>
</dbReference>
<organism evidence="5 6">
    <name type="scientific">Seohaeicola saemankumensis</name>
    <dbReference type="NCBI Taxonomy" id="481181"/>
    <lineage>
        <taxon>Bacteria</taxon>
        <taxon>Pseudomonadati</taxon>
        <taxon>Pseudomonadota</taxon>
        <taxon>Alphaproteobacteria</taxon>
        <taxon>Rhodobacterales</taxon>
        <taxon>Roseobacteraceae</taxon>
        <taxon>Seohaeicola</taxon>
    </lineage>
</organism>
<dbReference type="InterPro" id="IPR023631">
    <property type="entry name" value="Amidase_dom"/>
</dbReference>
<dbReference type="EC" id="3.5.1.4" evidence="5"/>
<dbReference type="InterPro" id="IPR027417">
    <property type="entry name" value="P-loop_NTPase"/>
</dbReference>
<sequence>MSALLKISGLRAGYGRVPVLHGIDLSVTDGEILGVLGHNGMGKSTLLKTLMGIIPASGGSMIFDGQDIGRLRSSGRAQLGIGYVPQGRGIFPNLSVRDNLRMGIAAHDLEEDAAIDRVLADFPRLERLLDRDGGALSGGEQQLLALARCLVSEPDLILLDEPTEGIQPSIIDEIIDLLKELNRREGLSIVLVEQSLDFITALSDRVLLIQKGKIMGEVSGSEAADPALIEEFTGLGAGSSGGGGSGKPASAFTSGKAPPAAPPASPSQAQSARPGAAAPAQRPATLAPLQERMSYMTVQRPTHSQMKTIVEELGMHMSDARVQEFLDVMQGTLDAYDIVDALPDYLPPVLYPRTSGYRPTAEENPMNAWYVKTEIKGAPRGPLLGRSIALKDNVCLAGVPMMNGASTLKGYTPDIDATIVTRLLDAGATIVGKAHCEYFCLSGGSHTNATGAVHNPHKHGYSAGGSSSGSGALVGAGLVDMAIGGDQGGSIRMPASFCGVYGMKPTHGLVPYSGIMPIENTIDHTGPMTQNVMDNALMLEVIAGADGLDPRQYDVRTDKYTAAVNRGVSGLRIGVVKEGFGHPQSEADVDASVRAGAEMFRSLGATVDEISIPWHLHGPAIWTPIGLEGLTNQMMLGNGFGTGWEGLYTTSLLDYHSNWRSRADELSDTLKISMFVGQYHLKHTRGRYYAKAQNLARQLREEYNKVLASYDLLLMPTTPMKATPLPPPDASLALWTQRAFEMLPNTSPFDVTGHPAMSIPCGMSDGLPVGLQLIGRRYEESTIYRAAGAFEQAGDWRKM</sequence>
<dbReference type="Gene3D" id="1.10.20.60">
    <property type="entry name" value="Glu-tRNAGln amidotransferase C subunit, N-terminal domain"/>
    <property type="match status" value="1"/>
</dbReference>
<evidence type="ECO:0000313" key="6">
    <source>
        <dbReference type="Proteomes" id="UP001597151"/>
    </source>
</evidence>
<protein>
    <submittedName>
        <fullName evidence="5">Amidase</fullName>
        <ecNumber evidence="5">3.5.1.4</ecNumber>
    </submittedName>
</protein>
<evidence type="ECO:0000256" key="1">
    <source>
        <dbReference type="ARBA" id="ARBA00022741"/>
    </source>
</evidence>
<dbReference type="GO" id="GO:0004040">
    <property type="term" value="F:amidase activity"/>
    <property type="evidence" value="ECO:0007669"/>
    <property type="project" value="UniProtKB-EC"/>
</dbReference>
<dbReference type="SUPFAM" id="SSF75304">
    <property type="entry name" value="Amidase signature (AS) enzymes"/>
    <property type="match status" value="1"/>
</dbReference>
<dbReference type="NCBIfam" id="NF005565">
    <property type="entry name" value="PRK07235.1"/>
    <property type="match status" value="1"/>
</dbReference>
<dbReference type="PROSITE" id="PS50893">
    <property type="entry name" value="ABC_TRANSPORTER_2"/>
    <property type="match status" value="1"/>
</dbReference>
<keyword evidence="6" id="KW-1185">Reference proteome</keyword>
<dbReference type="InterPro" id="IPR036928">
    <property type="entry name" value="AS_sf"/>
</dbReference>
<dbReference type="Pfam" id="PF00005">
    <property type="entry name" value="ABC_tran"/>
    <property type="match status" value="1"/>
</dbReference>
<comment type="caution">
    <text evidence="5">The sequence shown here is derived from an EMBL/GenBank/DDBJ whole genome shotgun (WGS) entry which is preliminary data.</text>
</comment>
<dbReference type="PANTHER" id="PTHR11895">
    <property type="entry name" value="TRANSAMIDASE"/>
    <property type="match status" value="1"/>
</dbReference>
<dbReference type="PROSITE" id="PS00571">
    <property type="entry name" value="AMIDASES"/>
    <property type="match status" value="1"/>
</dbReference>
<dbReference type="Proteomes" id="UP001597151">
    <property type="component" value="Unassembled WGS sequence"/>
</dbReference>
<dbReference type="PROSITE" id="PS00211">
    <property type="entry name" value="ABC_TRANSPORTER_1"/>
    <property type="match status" value="1"/>
</dbReference>
<feature type="compositionally biased region" description="Low complexity" evidence="3">
    <location>
        <begin position="266"/>
        <end position="282"/>
    </location>
</feature>
<name>A0ABW3TH61_9RHOB</name>
<keyword evidence="5" id="KW-0378">Hydrolase</keyword>